<dbReference type="AlphaFoldDB" id="A0A2B7XNJ3"/>
<reference evidence="3 4" key="1">
    <citation type="submission" date="2017-10" db="EMBL/GenBank/DDBJ databases">
        <title>Comparative genomics in systemic dimorphic fungi from Ajellomycetaceae.</title>
        <authorList>
            <person name="Munoz J.F."/>
            <person name="Mcewen J.G."/>
            <person name="Clay O.K."/>
            <person name="Cuomo C.A."/>
        </authorList>
    </citation>
    <scope>NUCLEOTIDE SEQUENCE [LARGE SCALE GENOMIC DNA]</scope>
    <source>
        <strain evidence="3 4">UAMH7299</strain>
    </source>
</reference>
<keyword evidence="4" id="KW-1185">Reference proteome</keyword>
<dbReference type="OrthoDB" id="4207136at2759"/>
<evidence type="ECO:0000256" key="1">
    <source>
        <dbReference type="ARBA" id="ARBA00022801"/>
    </source>
</evidence>
<protein>
    <submittedName>
        <fullName evidence="3">Uncharacterized protein</fullName>
    </submittedName>
</protein>
<sequence length="334" mass="37837">MKSITAASLLWLCCSVPLASASPLSRVDPAHYRHATKWKDFKNLFVFGDSYTATGFDPTLEQPNPSNPLGNPEYPGWTSANGPNWVGFLTTTYNESYIQTYNLAYGGATVDSDLVKPYMDTVLSLKNQVEDQFIPIYSKKPDFAPWLAKDSLFAFFIGINDVGNSWWLQNATLYDEIFNVYTGLLEKIYQSGGRNFLLLDVPPVDRSPMMIEQGPDDQRVEAEVLKDFNGRIKKMAKKLERKFRDIKLHQFSTHNLYTKALDNVRAFPETAVYKNTTAYCDEYQNGTPSWYTLDPACGIPVNEYFWLNSLHPTFPVHNTTARAIAKQLGGGRRC</sequence>
<dbReference type="InterPro" id="IPR051058">
    <property type="entry name" value="GDSL_Est/Lipase"/>
</dbReference>
<evidence type="ECO:0000313" key="4">
    <source>
        <dbReference type="Proteomes" id="UP000224634"/>
    </source>
</evidence>
<name>A0A2B7XNJ3_POLH7</name>
<keyword evidence="2" id="KW-0732">Signal</keyword>
<gene>
    <name evidence="3" type="ORF">AJ80_07567</name>
</gene>
<feature type="chain" id="PRO_5013197031" evidence="2">
    <location>
        <begin position="22"/>
        <end position="334"/>
    </location>
</feature>
<feature type="signal peptide" evidence="2">
    <location>
        <begin position="1"/>
        <end position="21"/>
    </location>
</feature>
<evidence type="ECO:0000313" key="3">
    <source>
        <dbReference type="EMBL" id="PGH10117.1"/>
    </source>
</evidence>
<dbReference type="PANTHER" id="PTHR45648">
    <property type="entry name" value="GDSL LIPASE/ACYLHYDROLASE FAMILY PROTEIN (AFU_ORTHOLOGUE AFUA_4G14700)"/>
    <property type="match status" value="1"/>
</dbReference>
<accession>A0A2B7XNJ3</accession>
<dbReference type="GO" id="GO:0016788">
    <property type="term" value="F:hydrolase activity, acting on ester bonds"/>
    <property type="evidence" value="ECO:0007669"/>
    <property type="project" value="InterPro"/>
</dbReference>
<comment type="caution">
    <text evidence="3">The sequence shown here is derived from an EMBL/GenBank/DDBJ whole genome shotgun (WGS) entry which is preliminary data.</text>
</comment>
<dbReference type="Pfam" id="PF00657">
    <property type="entry name" value="Lipase_GDSL"/>
    <property type="match status" value="1"/>
</dbReference>
<dbReference type="CDD" id="cd01846">
    <property type="entry name" value="fatty_acyltransferase_like"/>
    <property type="match status" value="1"/>
</dbReference>
<dbReference type="EMBL" id="PDNA01000149">
    <property type="protein sequence ID" value="PGH10117.1"/>
    <property type="molecule type" value="Genomic_DNA"/>
</dbReference>
<dbReference type="PANTHER" id="PTHR45648:SF22">
    <property type="entry name" value="GDSL LIPASE_ACYLHYDROLASE FAMILY PROTEIN (AFU_ORTHOLOGUE AFUA_4G14700)"/>
    <property type="match status" value="1"/>
</dbReference>
<evidence type="ECO:0000256" key="2">
    <source>
        <dbReference type="SAM" id="SignalP"/>
    </source>
</evidence>
<dbReference type="InterPro" id="IPR036514">
    <property type="entry name" value="SGNH_hydro_sf"/>
</dbReference>
<dbReference type="InterPro" id="IPR001087">
    <property type="entry name" value="GDSL"/>
</dbReference>
<dbReference type="Proteomes" id="UP000224634">
    <property type="component" value="Unassembled WGS sequence"/>
</dbReference>
<organism evidence="3 4">
    <name type="scientific">Polytolypa hystricis (strain UAMH7299)</name>
    <dbReference type="NCBI Taxonomy" id="1447883"/>
    <lineage>
        <taxon>Eukaryota</taxon>
        <taxon>Fungi</taxon>
        <taxon>Dikarya</taxon>
        <taxon>Ascomycota</taxon>
        <taxon>Pezizomycotina</taxon>
        <taxon>Eurotiomycetes</taxon>
        <taxon>Eurotiomycetidae</taxon>
        <taxon>Onygenales</taxon>
        <taxon>Onygenales incertae sedis</taxon>
        <taxon>Polytolypa</taxon>
    </lineage>
</organism>
<keyword evidence="1" id="KW-0378">Hydrolase</keyword>
<dbReference type="SUPFAM" id="SSF52266">
    <property type="entry name" value="SGNH hydrolase"/>
    <property type="match status" value="1"/>
</dbReference>
<dbReference type="STRING" id="1447883.A0A2B7XNJ3"/>
<dbReference type="Gene3D" id="3.40.50.1110">
    <property type="entry name" value="SGNH hydrolase"/>
    <property type="match status" value="1"/>
</dbReference>
<proteinExistence type="predicted"/>